<dbReference type="OrthoDB" id="1367865at2759"/>
<dbReference type="VEuPathDB" id="FungiDB:FVEG_14110"/>
<keyword evidence="1" id="KW-0853">WD repeat</keyword>
<dbReference type="STRING" id="334819.W7NHW1"/>
<reference evidence="3" key="1">
    <citation type="journal article" date="2007" name="Science">
        <title>The Fusarium graminearum genome reveals a link between localized polymorphism and pathogen specialization.</title>
        <authorList>
            <person name="Cuomo C.A."/>
            <person name="Gueldener U."/>
            <person name="Xu J.-R."/>
            <person name="Trail F."/>
            <person name="Turgeon B.G."/>
            <person name="Di Pietro A."/>
            <person name="Walton J.D."/>
            <person name="Ma L.-J."/>
            <person name="Baker S.E."/>
            <person name="Rep M."/>
            <person name="Adam G."/>
            <person name="Antoniw J."/>
            <person name="Baldwin T."/>
            <person name="Calvo S.E."/>
            <person name="Chang Y.-L."/>
            <person name="DeCaprio D."/>
            <person name="Gale L.R."/>
            <person name="Gnerre S."/>
            <person name="Goswami R.S."/>
            <person name="Hammond-Kosack K."/>
            <person name="Harris L.J."/>
            <person name="Hilburn K."/>
            <person name="Kennell J.C."/>
            <person name="Kroken S."/>
            <person name="Magnuson J.K."/>
            <person name="Mannhaupt G."/>
            <person name="Mauceli E.W."/>
            <person name="Mewes H.-W."/>
            <person name="Mitterbauer R."/>
            <person name="Muehlbauer G."/>
            <person name="Muensterkoetter M."/>
            <person name="Nelson D."/>
            <person name="O'Donnell K."/>
            <person name="Ouellet T."/>
            <person name="Qi W."/>
            <person name="Quesneville H."/>
            <person name="Roncero M.I.G."/>
            <person name="Seong K.-Y."/>
            <person name="Tetko I.V."/>
            <person name="Urban M."/>
            <person name="Waalwijk C."/>
            <person name="Ward T.J."/>
            <person name="Yao J."/>
            <person name="Birren B.W."/>
            <person name="Kistler H.C."/>
        </authorList>
    </citation>
    <scope>NUCLEOTIDE SEQUENCE [LARGE SCALE GENOMIC DNA]</scope>
    <source>
        <strain evidence="3">M3125 / FGSC 7600</strain>
    </source>
</reference>
<dbReference type="RefSeq" id="XP_018762208.1">
    <property type="nucleotide sequence ID" value="XM_018903443.1"/>
</dbReference>
<dbReference type="Proteomes" id="UP000009096">
    <property type="component" value="Unassembled WGS sequence"/>
</dbReference>
<reference evidence="2 3" key="2">
    <citation type="journal article" date="2010" name="Nature">
        <title>Comparative genomics reveals mobile pathogenicity chromosomes in Fusarium.</title>
        <authorList>
            <person name="Ma L.J."/>
            <person name="van der Does H.C."/>
            <person name="Borkovich K.A."/>
            <person name="Coleman J.J."/>
            <person name="Daboussi M.J."/>
            <person name="Di Pietro A."/>
            <person name="Dufresne M."/>
            <person name="Freitag M."/>
            <person name="Grabherr M."/>
            <person name="Henrissat B."/>
            <person name="Houterman P.M."/>
            <person name="Kang S."/>
            <person name="Shim W.B."/>
            <person name="Woloshuk C."/>
            <person name="Xie X."/>
            <person name="Xu J.R."/>
            <person name="Antoniw J."/>
            <person name="Baker S.E."/>
            <person name="Bluhm B.H."/>
            <person name="Breakspear A."/>
            <person name="Brown D.W."/>
            <person name="Butchko R.A."/>
            <person name="Chapman S."/>
            <person name="Coulson R."/>
            <person name="Coutinho P.M."/>
            <person name="Danchin E.G."/>
            <person name="Diener A."/>
            <person name="Gale L.R."/>
            <person name="Gardiner D.M."/>
            <person name="Goff S."/>
            <person name="Hammond-Kosack K.E."/>
            <person name="Hilburn K."/>
            <person name="Hua-Van A."/>
            <person name="Jonkers W."/>
            <person name="Kazan K."/>
            <person name="Kodira C.D."/>
            <person name="Koehrsen M."/>
            <person name="Kumar L."/>
            <person name="Lee Y.H."/>
            <person name="Li L."/>
            <person name="Manners J.M."/>
            <person name="Miranda-Saavedra D."/>
            <person name="Mukherjee M."/>
            <person name="Park G."/>
            <person name="Park J."/>
            <person name="Park S.Y."/>
            <person name="Proctor R.H."/>
            <person name="Regev A."/>
            <person name="Ruiz-Roldan M.C."/>
            <person name="Sain D."/>
            <person name="Sakthikumar S."/>
            <person name="Sykes S."/>
            <person name="Schwartz D.C."/>
            <person name="Turgeon B.G."/>
            <person name="Wapinski I."/>
            <person name="Yoder O."/>
            <person name="Young S."/>
            <person name="Zeng Q."/>
            <person name="Zhou S."/>
            <person name="Galagan J."/>
            <person name="Cuomo C.A."/>
            <person name="Kistler H.C."/>
            <person name="Rep M."/>
        </authorList>
    </citation>
    <scope>NUCLEOTIDE SEQUENCE [LARGE SCALE GENOMIC DNA]</scope>
    <source>
        <strain evidence="3">M3125 / FGSC 7600</strain>
    </source>
</reference>
<name>W7NHW1_GIBM7</name>
<dbReference type="PROSITE" id="PS50294">
    <property type="entry name" value="WD_REPEATS_REGION"/>
    <property type="match status" value="1"/>
</dbReference>
<feature type="repeat" description="WD" evidence="1">
    <location>
        <begin position="261"/>
        <end position="302"/>
    </location>
</feature>
<dbReference type="InterPro" id="IPR015943">
    <property type="entry name" value="WD40/YVTN_repeat-like_dom_sf"/>
</dbReference>
<evidence type="ECO:0000313" key="2">
    <source>
        <dbReference type="EMBL" id="EWG56017.1"/>
    </source>
</evidence>
<dbReference type="AlphaFoldDB" id="W7NHW1"/>
<dbReference type="Pfam" id="PF00400">
    <property type="entry name" value="WD40"/>
    <property type="match status" value="1"/>
</dbReference>
<dbReference type="EMBL" id="DS022268">
    <property type="protein sequence ID" value="EWG56017.1"/>
    <property type="molecule type" value="Genomic_DNA"/>
</dbReference>
<dbReference type="SMART" id="SM00320">
    <property type="entry name" value="WD40"/>
    <property type="match status" value="4"/>
</dbReference>
<dbReference type="PANTHER" id="PTHR19879">
    <property type="entry name" value="TRANSCRIPTION INITIATION FACTOR TFIID"/>
    <property type="match status" value="1"/>
</dbReference>
<dbReference type="PANTHER" id="PTHR19879:SF9">
    <property type="entry name" value="TRANSCRIPTION INITIATION FACTOR TFIID SUBUNIT 5"/>
    <property type="match status" value="1"/>
</dbReference>
<dbReference type="Gene3D" id="2.130.10.10">
    <property type="entry name" value="YVTN repeat-like/Quinoprotein amine dehydrogenase"/>
    <property type="match status" value="2"/>
</dbReference>
<proteinExistence type="predicted"/>
<dbReference type="SUPFAM" id="SSF50978">
    <property type="entry name" value="WD40 repeat-like"/>
    <property type="match status" value="1"/>
</dbReference>
<dbReference type="KEGG" id="fvr:FVEG_14110"/>
<protein>
    <submittedName>
        <fullName evidence="2">Uncharacterized protein</fullName>
    </submittedName>
</protein>
<sequence>MNPIINYHSQLAMPSYSSDQLLKDWRYAIKQDFTTSQGNPFPYAKNGKQQWDDEIRKINFERKPHIGSVSSNGKYLALGIDHAIHILDTQSWDTVAILRGHSNKIETLAFRAGRPDMLVSSEEQVYDDSGHTEPPTIILWNIEEERSAPRLGEDHLRDASQAALSAAADKLAGAGINLSKDELRHLEGTIGPAVSRTVSKHIAASKETIEGRLQSAHGSQIFSPSGDWMTYLPGESPISNGDDPWDIQIVSSGDLSKSLLLKGHTDAIMWTGWSPDESVFASVSWDESIRIWDATTGEQKYKFKTEGQNWAGAFSPDSSYFVATDGPSNVWVYSLADGEQYWVYKGQRSDRWRRTLAWHPTNPWLAVGGESSGELLLLDIGEKKLLQKRLFSTDACPVEKESRDMMQDFLGTLEMRFFDGGNKLAVWTFGDWSIEVYDLKQEVKWRFARGGTEDGPNAGKWRNEQGKVTSKGGYEMLAWEDRSKGSLFLASIDFDAVRLWEVALAA</sequence>
<dbReference type="PROSITE" id="PS50082">
    <property type="entry name" value="WD_REPEATS_2"/>
    <property type="match status" value="1"/>
</dbReference>
<dbReference type="HOGENOM" id="CLU_031896_0_0_1"/>
<dbReference type="InterPro" id="IPR001680">
    <property type="entry name" value="WD40_rpt"/>
</dbReference>
<dbReference type="GeneID" id="30071388"/>
<accession>W7NHW1</accession>
<keyword evidence="3" id="KW-1185">Reference proteome</keyword>
<gene>
    <name evidence="2" type="ORF">FVEG_14110</name>
</gene>
<dbReference type="InterPro" id="IPR036322">
    <property type="entry name" value="WD40_repeat_dom_sf"/>
</dbReference>
<evidence type="ECO:0000313" key="3">
    <source>
        <dbReference type="Proteomes" id="UP000009096"/>
    </source>
</evidence>
<dbReference type="eggNOG" id="ENOG502SJQI">
    <property type="taxonomic scope" value="Eukaryota"/>
</dbReference>
<dbReference type="OMA" id="QEVKWRF"/>
<organism evidence="2 3">
    <name type="scientific">Gibberella moniliformis (strain M3125 / FGSC 7600)</name>
    <name type="common">Maize ear and stalk rot fungus</name>
    <name type="synonym">Fusarium verticillioides</name>
    <dbReference type="NCBI Taxonomy" id="334819"/>
    <lineage>
        <taxon>Eukaryota</taxon>
        <taxon>Fungi</taxon>
        <taxon>Dikarya</taxon>
        <taxon>Ascomycota</taxon>
        <taxon>Pezizomycotina</taxon>
        <taxon>Sordariomycetes</taxon>
        <taxon>Hypocreomycetidae</taxon>
        <taxon>Hypocreales</taxon>
        <taxon>Nectriaceae</taxon>
        <taxon>Fusarium</taxon>
        <taxon>Fusarium fujikuroi species complex</taxon>
    </lineage>
</organism>
<evidence type="ECO:0000256" key="1">
    <source>
        <dbReference type="PROSITE-ProRule" id="PRU00221"/>
    </source>
</evidence>